<dbReference type="OrthoDB" id="943693at2"/>
<sequence>MNSKSTFTGEVFDWLSSMHFDWEAKTTVKDSFELIEVRKNEKTVLVLKLIDLETWQNNGNLNESEIADFIINQSEIRSKGISIVTLWEDIWYAKRGIVQSRLNAILGISQRIPGRVTQARKLDKPTANDFLDKNHLQGSVSSKIRYGLFLPKRYFRVLNADFQIDTGIEELLVAVATFSHPRTFEREGKLYRSYELIRFSNLRNTTVVGGFDKLLRAFTEEYKPGDIMTYADLEWSDGTSYRRLGFEEISDKDPVHFWLDPTLNVRYSENRKPESDKLIEIYNAGSRKFVKTIH</sequence>
<evidence type="ECO:0000313" key="2">
    <source>
        <dbReference type="Proteomes" id="UP000304900"/>
    </source>
</evidence>
<comment type="caution">
    <text evidence="1">The sequence shown here is derived from an EMBL/GenBank/DDBJ whole genome shotgun (WGS) entry which is preliminary data.</text>
</comment>
<evidence type="ECO:0000313" key="1">
    <source>
        <dbReference type="EMBL" id="TKT88904.1"/>
    </source>
</evidence>
<dbReference type="Proteomes" id="UP000304900">
    <property type="component" value="Unassembled WGS sequence"/>
</dbReference>
<dbReference type="EMBL" id="SZVO01000013">
    <property type="protein sequence ID" value="TKT88904.1"/>
    <property type="molecule type" value="Genomic_DNA"/>
</dbReference>
<name>A0A4U6D4J2_9BACT</name>
<dbReference type="RefSeq" id="WP_137342758.1">
    <property type="nucleotide sequence ID" value="NZ_BSQH01000019.1"/>
</dbReference>
<dbReference type="AlphaFoldDB" id="A0A4U6D4J2"/>
<organism evidence="1 2">
    <name type="scientific">Dyadobacter frigoris</name>
    <dbReference type="NCBI Taxonomy" id="2576211"/>
    <lineage>
        <taxon>Bacteria</taxon>
        <taxon>Pseudomonadati</taxon>
        <taxon>Bacteroidota</taxon>
        <taxon>Cytophagia</taxon>
        <taxon>Cytophagales</taxon>
        <taxon>Spirosomataceae</taxon>
        <taxon>Dyadobacter</taxon>
    </lineage>
</organism>
<proteinExistence type="predicted"/>
<gene>
    <name evidence="1" type="ORF">FDK13_25040</name>
</gene>
<reference evidence="1 2" key="1">
    <citation type="submission" date="2019-05" db="EMBL/GenBank/DDBJ databases">
        <title>Dyadobacter AR-3-8 sp. nov., isolated from arctic soil.</title>
        <authorList>
            <person name="Chaudhary D.K."/>
        </authorList>
    </citation>
    <scope>NUCLEOTIDE SEQUENCE [LARGE SCALE GENOMIC DNA]</scope>
    <source>
        <strain evidence="1 2">AR-3-8</strain>
    </source>
</reference>
<keyword evidence="2" id="KW-1185">Reference proteome</keyword>
<accession>A0A4U6D4J2</accession>
<protein>
    <submittedName>
        <fullName evidence="1">Uncharacterized protein</fullName>
    </submittedName>
</protein>